<reference evidence="3" key="1">
    <citation type="submission" date="2022-07" db="EMBL/GenBank/DDBJ databases">
        <title>Genome Sequence of Physisporinus lineatus.</title>
        <authorList>
            <person name="Buettner E."/>
        </authorList>
    </citation>
    <scope>NUCLEOTIDE SEQUENCE</scope>
    <source>
        <strain evidence="3">VT162</strain>
    </source>
</reference>
<protein>
    <recommendedName>
        <fullName evidence="5">AMP-dependent synthetase/ligase domain-containing protein</fullName>
    </recommendedName>
</protein>
<feature type="compositionally biased region" description="Low complexity" evidence="1">
    <location>
        <begin position="754"/>
        <end position="763"/>
    </location>
</feature>
<feature type="region of interest" description="Disordered" evidence="1">
    <location>
        <begin position="1076"/>
        <end position="1095"/>
    </location>
</feature>
<feature type="region of interest" description="Disordered" evidence="1">
    <location>
        <begin position="1034"/>
        <end position="1053"/>
    </location>
</feature>
<proteinExistence type="predicted"/>
<feature type="region of interest" description="Disordered" evidence="1">
    <location>
        <begin position="848"/>
        <end position="873"/>
    </location>
</feature>
<evidence type="ECO:0000313" key="3">
    <source>
        <dbReference type="EMBL" id="KAJ3478700.1"/>
    </source>
</evidence>
<dbReference type="GO" id="GO:0016020">
    <property type="term" value="C:membrane"/>
    <property type="evidence" value="ECO:0007669"/>
    <property type="project" value="TreeGrafter"/>
</dbReference>
<keyword evidence="2" id="KW-1133">Transmembrane helix</keyword>
<feature type="compositionally biased region" description="Basic and acidic residues" evidence="1">
    <location>
        <begin position="1244"/>
        <end position="1259"/>
    </location>
</feature>
<dbReference type="Gene3D" id="3.40.50.12780">
    <property type="entry name" value="N-terminal domain of ligase-like"/>
    <property type="match status" value="1"/>
</dbReference>
<feature type="compositionally biased region" description="Acidic residues" evidence="1">
    <location>
        <begin position="1209"/>
        <end position="1218"/>
    </location>
</feature>
<keyword evidence="2" id="KW-0472">Membrane</keyword>
<dbReference type="InterPro" id="IPR042099">
    <property type="entry name" value="ANL_N_sf"/>
</dbReference>
<dbReference type="EMBL" id="JANAWD010000491">
    <property type="protein sequence ID" value="KAJ3478700.1"/>
    <property type="molecule type" value="Genomic_DNA"/>
</dbReference>
<dbReference type="PANTHER" id="PTHR43272">
    <property type="entry name" value="LONG-CHAIN-FATTY-ACID--COA LIGASE"/>
    <property type="match status" value="1"/>
</dbReference>
<accession>A0AAD5YCS9</accession>
<gene>
    <name evidence="3" type="ORF">NLI96_g9581</name>
</gene>
<keyword evidence="4" id="KW-1185">Reference proteome</keyword>
<dbReference type="GO" id="GO:0004467">
    <property type="term" value="F:long-chain fatty acid-CoA ligase activity"/>
    <property type="evidence" value="ECO:0007669"/>
    <property type="project" value="TreeGrafter"/>
</dbReference>
<feature type="region of interest" description="Disordered" evidence="1">
    <location>
        <begin position="1244"/>
        <end position="1265"/>
    </location>
</feature>
<evidence type="ECO:0008006" key="5">
    <source>
        <dbReference type="Google" id="ProtNLM"/>
    </source>
</evidence>
<feature type="region of interest" description="Disordered" evidence="1">
    <location>
        <begin position="1184"/>
        <end position="1231"/>
    </location>
</feature>
<dbReference type="GO" id="GO:0005783">
    <property type="term" value="C:endoplasmic reticulum"/>
    <property type="evidence" value="ECO:0007669"/>
    <property type="project" value="TreeGrafter"/>
</dbReference>
<feature type="transmembrane region" description="Helical" evidence="2">
    <location>
        <begin position="12"/>
        <end position="30"/>
    </location>
</feature>
<evidence type="ECO:0000256" key="2">
    <source>
        <dbReference type="SAM" id="Phobius"/>
    </source>
</evidence>
<name>A0AAD5YCS9_9APHY</name>
<evidence type="ECO:0000313" key="4">
    <source>
        <dbReference type="Proteomes" id="UP001212997"/>
    </source>
</evidence>
<sequence>MPLTDYLVTDDLTIILGLVGAGLFLLHNLYRPQSLVHPILLGRQSDVARVRNPGESAVYRNYGTGMLGRFPTRPTKEQQVLLDLVKPDSDSTRTLWSTKITNPELRQRVTAFGTGLIKGAGLNPGESNVLLLLNDSIEFLITDLALASHSIPSFTLSTLTLLTPVLENHPPTAIITEAHFLPQLLELIHDSNESVHHTVIVVGEAKYTQSHELGHLRLLNFSDIERQGARETPAQVTVPSPQDVFTVSFFASPSGELQAASFTHENITAGVASTRALLPLSGAISPLDTIVSAHSLSTAYGRAVAYTALFEGTNFTTLKSSQRIQSGQAAPANLADLKSYEEYPIPSPTLLFVKPTHLTALSAAILEEAKSSSFLLFALAWRHKLSGILEGFITKQSLWDRIVFDSARVSVMGKGAGTIRGVIVSGGELETQSLNPARISLSVPLVNVHTHPAVAGPVVASHPLDLQTFPATPSGSSASAADKYSFTYQAPVGPPTVNIEVKLVGINDEAVESGADPIGSLLVRGPPVGKLLQAEEPLEEEEKGWVETGERAQTDTQMLDYPGENDYSMTVFGGPSTSELEWMPVEAAMDDDSTTTTFDPSQHTPTVEVDMDHYPEQNDEEMTEYEMADEEGGVMGRDDGDEELPDAEILDASPIPLPVVDVAEGISAVPSIEFEHPSPLIVASQESYSEPTPPTDPHSHIEEHAPEAVVPPPSQEFVHVTAEHDAIAIIPPHDLSHSSVSPLEHTLEHRAESTPQPTLQPTPLYAPEVEKEDLSPDVSGSESKNPEDVEEAPATFLSDDPHLDQHGQTTHLPESSEIPVAQDTAVTATEPQQLNEILEAPEALVQDPVTAEQQEQQETTSSGDPHEISEGVYIDPPPAVLLSLSSSSVQHEYSLFNQPIPASRERTAPAGATTDQPPTLELLLHQRPTLYYEPLSAVFLALREEEVIYSIPELVEGELVIDAYDLQLVIHEDNAHVQEVTLHELNVIHDGSDLQGPLRLRLYVNAPRFYPRYIALRDQIASLHLVDDDDDTFDDVDVPGEYPLDYPQFDPVDASVGVEDVPQEEGDEAQVLLSAPVPSSDQQPEADSHSITDIDNVADPNVQNEANEAPPSDDPVVAPYINEEPNEGDEPTDIVPQADVEETPEHDGDLLNESVAHEEVVSETPVNVHEDVDDYVSPESPYVAEEEYHEEQVIDLTNPDVDAPRFEEDATEDDDEDTISTNDPKLSIQDEDGLLGTPALLDHFEEPEPHSIDTEHYEFNEENADLEDFRDDNALEAPAVPSTFEDLDATLEDESFIPASDGPYSQYLIEPDSMLNYATANQEQSSADAKHTLDLHEADEDGLFDLDDEDTITQTFIDSSGQVLDHKPSSEAISGRTTKRSIDQVESDDENDQTLQHTPPVSPDSKRARVL</sequence>
<dbReference type="PANTHER" id="PTHR43272:SF11">
    <property type="entry name" value="AMP-DEPENDENT SYNTHETASE_LIGASE DOMAIN-CONTAINING PROTEIN"/>
    <property type="match status" value="1"/>
</dbReference>
<evidence type="ECO:0000256" key="1">
    <source>
        <dbReference type="SAM" id="MobiDB-lite"/>
    </source>
</evidence>
<feature type="region of interest" description="Disordered" evidence="1">
    <location>
        <begin position="1101"/>
        <end position="1150"/>
    </location>
</feature>
<keyword evidence="2" id="KW-0812">Transmembrane</keyword>
<feature type="region of interest" description="Disordered" evidence="1">
    <location>
        <begin position="1357"/>
        <end position="1411"/>
    </location>
</feature>
<organism evidence="3 4">
    <name type="scientific">Meripilus lineatus</name>
    <dbReference type="NCBI Taxonomy" id="2056292"/>
    <lineage>
        <taxon>Eukaryota</taxon>
        <taxon>Fungi</taxon>
        <taxon>Dikarya</taxon>
        <taxon>Basidiomycota</taxon>
        <taxon>Agaricomycotina</taxon>
        <taxon>Agaricomycetes</taxon>
        <taxon>Polyporales</taxon>
        <taxon>Meripilaceae</taxon>
        <taxon>Meripilus</taxon>
    </lineage>
</organism>
<feature type="region of interest" description="Disordered" evidence="1">
    <location>
        <begin position="733"/>
        <end position="817"/>
    </location>
</feature>
<comment type="caution">
    <text evidence="3">The sequence shown here is derived from an EMBL/GenBank/DDBJ whole genome shotgun (WGS) entry which is preliminary data.</text>
</comment>
<dbReference type="SUPFAM" id="SSF56801">
    <property type="entry name" value="Acetyl-CoA synthetase-like"/>
    <property type="match status" value="1"/>
</dbReference>
<dbReference type="Proteomes" id="UP001212997">
    <property type="component" value="Unassembled WGS sequence"/>
</dbReference>